<feature type="non-terminal residue" evidence="1">
    <location>
        <position position="306"/>
    </location>
</feature>
<gene>
    <name evidence="1" type="ORF">METZ01_LOCUS368114</name>
</gene>
<accession>A0A382SZ76</accession>
<dbReference type="EMBL" id="UINC01132753">
    <property type="protein sequence ID" value="SVD15260.1"/>
    <property type="molecule type" value="Genomic_DNA"/>
</dbReference>
<proteinExistence type="predicted"/>
<evidence type="ECO:0008006" key="2">
    <source>
        <dbReference type="Google" id="ProtNLM"/>
    </source>
</evidence>
<reference evidence="1" key="1">
    <citation type="submission" date="2018-05" db="EMBL/GenBank/DDBJ databases">
        <authorList>
            <person name="Lanie J.A."/>
            <person name="Ng W.-L."/>
            <person name="Kazmierczak K.M."/>
            <person name="Andrzejewski T.M."/>
            <person name="Davidsen T.M."/>
            <person name="Wayne K.J."/>
            <person name="Tettelin H."/>
            <person name="Glass J.I."/>
            <person name="Rusch D."/>
            <person name="Podicherti R."/>
            <person name="Tsui H.-C.T."/>
            <person name="Winkler M.E."/>
        </authorList>
    </citation>
    <scope>NUCLEOTIDE SEQUENCE</scope>
</reference>
<dbReference type="AlphaFoldDB" id="A0A382SZ76"/>
<evidence type="ECO:0000313" key="1">
    <source>
        <dbReference type="EMBL" id="SVD15260.1"/>
    </source>
</evidence>
<sequence>WEYLISPTNVSLEPDEKGYSWINFTAPNTAEPGTTYTMVVDLSNNQTLDQISVVLEVKPIDGVRLWSIDGVHQVFANPGETVYFDVRVVNYETDSLDVDLSYNEDILEGWSVVYNNESTWSKSLLAESYTLVSIGVTSPNNAEAVETGWLSVTATTFGFADTYFDANVTINQDFGIDIDSIGNTLLLGNVSQLITISIINTGNGPDIFDISYGGSWVQNATSTLSFDAFETKEITFPVNSGLAAPGSQSLVMLTVNSSKSILAGSPVLVTSDFLFSVTGMRAIDPQSFQLSQGESGTFNIAILSLI</sequence>
<name>A0A382SZ76_9ZZZZ</name>
<organism evidence="1">
    <name type="scientific">marine metagenome</name>
    <dbReference type="NCBI Taxonomy" id="408172"/>
    <lineage>
        <taxon>unclassified sequences</taxon>
        <taxon>metagenomes</taxon>
        <taxon>ecological metagenomes</taxon>
    </lineage>
</organism>
<protein>
    <recommendedName>
        <fullName evidence="2">Alpha-galactosidase NEW3 domain-containing protein</fullName>
    </recommendedName>
</protein>
<feature type="non-terminal residue" evidence="1">
    <location>
        <position position="1"/>
    </location>
</feature>